<feature type="chain" id="PRO_5043522124" description="Rhodanese domain-containing protein" evidence="1">
    <location>
        <begin position="20"/>
        <end position="124"/>
    </location>
</feature>
<evidence type="ECO:0000313" key="3">
    <source>
        <dbReference type="EMBL" id="OPA75847.1"/>
    </source>
</evidence>
<dbReference type="SUPFAM" id="SSF52821">
    <property type="entry name" value="Rhodanese/Cell cycle control phosphatase"/>
    <property type="match status" value="1"/>
</dbReference>
<dbReference type="Proteomes" id="UP000189728">
    <property type="component" value="Unassembled WGS sequence"/>
</dbReference>
<dbReference type="EMBL" id="MCRK01000041">
    <property type="protein sequence ID" value="OPA75847.1"/>
    <property type="molecule type" value="Genomic_DNA"/>
</dbReference>
<dbReference type="Gene3D" id="3.40.250.10">
    <property type="entry name" value="Rhodanese-like domain"/>
    <property type="match status" value="1"/>
</dbReference>
<keyword evidence="1" id="KW-0732">Signal</keyword>
<dbReference type="PROSITE" id="PS50206">
    <property type="entry name" value="RHODANESE_3"/>
    <property type="match status" value="1"/>
</dbReference>
<dbReference type="InterPro" id="IPR001763">
    <property type="entry name" value="Rhodanese-like_dom"/>
</dbReference>
<proteinExistence type="predicted"/>
<sequence length="124" mass="13966">MKKISILVFCVLDLFSQVASIPATPANVEKFDQIIDMRVPIEIRETGIIKGAKIIEFSKDKRKLWSEISDEVDITKPFAIICRSGRRSAFVADLIDTPDLNITIFEGGMRALSKQGYITTPYEK</sequence>
<feature type="domain" description="Rhodanese" evidence="2">
    <location>
        <begin position="33"/>
        <end position="121"/>
    </location>
</feature>
<name>A0AAX0L940_9BACT</name>
<dbReference type="InterPro" id="IPR036873">
    <property type="entry name" value="Rhodanese-like_dom_sf"/>
</dbReference>
<gene>
    <name evidence="3" type="ORF">BFG04_05220</name>
</gene>
<evidence type="ECO:0000259" key="2">
    <source>
        <dbReference type="PROSITE" id="PS50206"/>
    </source>
</evidence>
<dbReference type="CDD" id="cd00158">
    <property type="entry name" value="RHOD"/>
    <property type="match status" value="1"/>
</dbReference>
<evidence type="ECO:0000313" key="4">
    <source>
        <dbReference type="Proteomes" id="UP000189728"/>
    </source>
</evidence>
<evidence type="ECO:0000256" key="1">
    <source>
        <dbReference type="SAM" id="SignalP"/>
    </source>
</evidence>
<reference evidence="3 4" key="1">
    <citation type="submission" date="2016-08" db="EMBL/GenBank/DDBJ databases">
        <title>Campylobacter species from sea mammals.</title>
        <authorList>
            <person name="Gilbert M.J."/>
            <person name="Byrne B.A."/>
            <person name="Zomer A.L."/>
            <person name="Wagenaar J.A."/>
        </authorList>
    </citation>
    <scope>NUCLEOTIDE SEQUENCE [LARGE SCALE GENOMIC DNA]</scope>
    <source>
        <strain evidence="3 4">1105248</strain>
    </source>
</reference>
<feature type="signal peptide" evidence="1">
    <location>
        <begin position="1"/>
        <end position="19"/>
    </location>
</feature>
<protein>
    <recommendedName>
        <fullName evidence="2">Rhodanese domain-containing protein</fullName>
    </recommendedName>
</protein>
<dbReference type="RefSeq" id="WP_069632720.1">
    <property type="nucleotide sequence ID" value="NZ_CP012547.1"/>
</dbReference>
<accession>A0AAX0L940</accession>
<organism evidence="3 4">
    <name type="scientific">Campylobacter pinnipediorum subsp. pinnipediorum</name>
    <dbReference type="NCBI Taxonomy" id="1660067"/>
    <lineage>
        <taxon>Bacteria</taxon>
        <taxon>Pseudomonadati</taxon>
        <taxon>Campylobacterota</taxon>
        <taxon>Epsilonproteobacteria</taxon>
        <taxon>Campylobacterales</taxon>
        <taxon>Campylobacteraceae</taxon>
        <taxon>Campylobacter</taxon>
    </lineage>
</organism>
<comment type="caution">
    <text evidence="3">The sequence shown here is derived from an EMBL/GenBank/DDBJ whole genome shotgun (WGS) entry which is preliminary data.</text>
</comment>
<dbReference type="Pfam" id="PF00581">
    <property type="entry name" value="Rhodanese"/>
    <property type="match status" value="1"/>
</dbReference>
<dbReference type="AlphaFoldDB" id="A0AAX0L940"/>